<protein>
    <recommendedName>
        <fullName evidence="4">Lipoprotein</fullName>
    </recommendedName>
</protein>
<evidence type="ECO:0000256" key="1">
    <source>
        <dbReference type="SAM" id="SignalP"/>
    </source>
</evidence>
<evidence type="ECO:0000313" key="3">
    <source>
        <dbReference type="Proteomes" id="UP001165367"/>
    </source>
</evidence>
<dbReference type="EMBL" id="JAKLTR010000007">
    <property type="protein sequence ID" value="MCG2615088.1"/>
    <property type="molecule type" value="Genomic_DNA"/>
</dbReference>
<proteinExistence type="predicted"/>
<keyword evidence="3" id="KW-1185">Reference proteome</keyword>
<name>A0ABS9KS11_9BACT</name>
<comment type="caution">
    <text evidence="2">The sequence shown here is derived from an EMBL/GenBank/DDBJ whole genome shotgun (WGS) entry which is preliminary data.</text>
</comment>
<dbReference type="PROSITE" id="PS51257">
    <property type="entry name" value="PROKAR_LIPOPROTEIN"/>
    <property type="match status" value="1"/>
</dbReference>
<keyword evidence="1" id="KW-0732">Signal</keyword>
<reference evidence="2" key="1">
    <citation type="submission" date="2022-01" db="EMBL/GenBank/DDBJ databases">
        <authorList>
            <person name="Jo J.-H."/>
            <person name="Im W.-T."/>
        </authorList>
    </citation>
    <scope>NUCLEOTIDE SEQUENCE</scope>
    <source>
        <strain evidence="2">NA20</strain>
    </source>
</reference>
<feature type="chain" id="PRO_5046545645" description="Lipoprotein" evidence="1">
    <location>
        <begin position="20"/>
        <end position="244"/>
    </location>
</feature>
<organism evidence="2 3">
    <name type="scientific">Terrimonas ginsenosidimutans</name>
    <dbReference type="NCBI Taxonomy" id="2908004"/>
    <lineage>
        <taxon>Bacteria</taxon>
        <taxon>Pseudomonadati</taxon>
        <taxon>Bacteroidota</taxon>
        <taxon>Chitinophagia</taxon>
        <taxon>Chitinophagales</taxon>
        <taxon>Chitinophagaceae</taxon>
        <taxon>Terrimonas</taxon>
    </lineage>
</organism>
<sequence>MKKIFSLVFFLTISLLTMACEKCYNNKDFEISSTTVTHNKELGVTVWEIKVKGKAGQTTPKGVGKLNGAPVLGYVFPTTLKPSDVGFSETEGILALALTSHPDFDDTPMWDENVDRNYGNDGVIWHPHWVVLQKDARVAGGLSVTQFTKGDPGVVLPANNPGMEMYMDSPGFNVVTNGNTIRVIVPDYRISNKTDFRFDAVACFMMVDTGGEEGSMGATNMPMLGVYKVYSVASKDLSLPYKVK</sequence>
<evidence type="ECO:0008006" key="4">
    <source>
        <dbReference type="Google" id="ProtNLM"/>
    </source>
</evidence>
<accession>A0ABS9KS11</accession>
<evidence type="ECO:0000313" key="2">
    <source>
        <dbReference type="EMBL" id="MCG2615088.1"/>
    </source>
</evidence>
<feature type="signal peptide" evidence="1">
    <location>
        <begin position="1"/>
        <end position="19"/>
    </location>
</feature>
<dbReference type="Proteomes" id="UP001165367">
    <property type="component" value="Unassembled WGS sequence"/>
</dbReference>
<dbReference type="RefSeq" id="WP_237872116.1">
    <property type="nucleotide sequence ID" value="NZ_JAKLTR010000007.1"/>
</dbReference>
<gene>
    <name evidence="2" type="ORF">LZZ85_12385</name>
</gene>